<proteinExistence type="inferred from homology"/>
<evidence type="ECO:0000259" key="8">
    <source>
        <dbReference type="PROSITE" id="PS50928"/>
    </source>
</evidence>
<keyword evidence="3" id="KW-1003">Cell membrane</keyword>
<dbReference type="Pfam" id="PF12911">
    <property type="entry name" value="OppC_N"/>
    <property type="match status" value="1"/>
</dbReference>
<evidence type="ECO:0000256" key="3">
    <source>
        <dbReference type="ARBA" id="ARBA00022475"/>
    </source>
</evidence>
<comment type="similarity">
    <text evidence="7">Belongs to the binding-protein-dependent transport system permease family.</text>
</comment>
<evidence type="ECO:0000256" key="2">
    <source>
        <dbReference type="ARBA" id="ARBA00022448"/>
    </source>
</evidence>
<dbReference type="CDD" id="cd06261">
    <property type="entry name" value="TM_PBP2"/>
    <property type="match status" value="1"/>
</dbReference>
<dbReference type="Proteomes" id="UP001314681">
    <property type="component" value="Unassembled WGS sequence"/>
</dbReference>
<dbReference type="RefSeq" id="WP_158354446.1">
    <property type="nucleotide sequence ID" value="NZ_JAHQCX010000013.1"/>
</dbReference>
<dbReference type="PANTHER" id="PTHR43386">
    <property type="entry name" value="OLIGOPEPTIDE TRANSPORT SYSTEM PERMEASE PROTEIN APPC"/>
    <property type="match status" value="1"/>
</dbReference>
<protein>
    <submittedName>
        <fullName evidence="9">ABC transporter permease</fullName>
    </submittedName>
</protein>
<feature type="transmembrane region" description="Helical" evidence="7">
    <location>
        <begin position="94"/>
        <end position="118"/>
    </location>
</feature>
<evidence type="ECO:0000256" key="7">
    <source>
        <dbReference type="RuleBase" id="RU363032"/>
    </source>
</evidence>
<feature type="transmembrane region" description="Helical" evidence="7">
    <location>
        <begin position="32"/>
        <end position="55"/>
    </location>
</feature>
<keyword evidence="5 7" id="KW-1133">Transmembrane helix</keyword>
<feature type="transmembrane region" description="Helical" evidence="7">
    <location>
        <begin position="211"/>
        <end position="234"/>
    </location>
</feature>
<dbReference type="PROSITE" id="PS50928">
    <property type="entry name" value="ABC_TM1"/>
    <property type="match status" value="1"/>
</dbReference>
<keyword evidence="4 7" id="KW-0812">Transmembrane</keyword>
<name>A0ABS6KB52_9FIRM</name>
<dbReference type="PANTHER" id="PTHR43386:SF1">
    <property type="entry name" value="D,D-DIPEPTIDE TRANSPORT SYSTEM PERMEASE PROTEIN DDPC-RELATED"/>
    <property type="match status" value="1"/>
</dbReference>
<dbReference type="InterPro" id="IPR000515">
    <property type="entry name" value="MetI-like"/>
</dbReference>
<dbReference type="InterPro" id="IPR050366">
    <property type="entry name" value="BP-dependent_transpt_permease"/>
</dbReference>
<comment type="subcellular location">
    <subcellularLocation>
        <location evidence="1 7">Cell membrane</location>
        <topology evidence="1 7">Multi-pass membrane protein</topology>
    </subcellularLocation>
</comment>
<dbReference type="SUPFAM" id="SSF161098">
    <property type="entry name" value="MetI-like"/>
    <property type="match status" value="1"/>
</dbReference>
<gene>
    <name evidence="9" type="ORF">KTH90_17140</name>
</gene>
<evidence type="ECO:0000256" key="6">
    <source>
        <dbReference type="ARBA" id="ARBA00023136"/>
    </source>
</evidence>
<evidence type="ECO:0000313" key="10">
    <source>
        <dbReference type="Proteomes" id="UP001314681"/>
    </source>
</evidence>
<organism evidence="9 10">
    <name type="scientific">Diplocloster modestus</name>
    <dbReference type="NCBI Taxonomy" id="2850322"/>
    <lineage>
        <taxon>Bacteria</taxon>
        <taxon>Bacillati</taxon>
        <taxon>Bacillota</taxon>
        <taxon>Clostridia</taxon>
        <taxon>Lachnospirales</taxon>
        <taxon>Lachnospiraceae</taxon>
        <taxon>Diplocloster</taxon>
    </lineage>
</organism>
<feature type="transmembrane region" description="Helical" evidence="7">
    <location>
        <begin position="254"/>
        <end position="279"/>
    </location>
</feature>
<comment type="caution">
    <text evidence="9">The sequence shown here is derived from an EMBL/GenBank/DDBJ whole genome shotgun (WGS) entry which is preliminary data.</text>
</comment>
<dbReference type="EMBL" id="JAHQCX010000013">
    <property type="protein sequence ID" value="MBU9727738.1"/>
    <property type="molecule type" value="Genomic_DNA"/>
</dbReference>
<accession>A0ABS6KB52</accession>
<dbReference type="InterPro" id="IPR035906">
    <property type="entry name" value="MetI-like_sf"/>
</dbReference>
<evidence type="ECO:0000256" key="1">
    <source>
        <dbReference type="ARBA" id="ARBA00004651"/>
    </source>
</evidence>
<feature type="domain" description="ABC transmembrane type-1" evidence="8">
    <location>
        <begin position="90"/>
        <end position="279"/>
    </location>
</feature>
<evidence type="ECO:0000313" key="9">
    <source>
        <dbReference type="EMBL" id="MBU9727738.1"/>
    </source>
</evidence>
<sequence length="292" mass="31354">MTKYNVKTTASKGTSLWGETMQRIWKNPGAKVGIIMLLIMVTACISASVLAPYGVNEMDLKNMYSTPGLRHICGTDGMGRDVFSRLLYGGRYSLALGLCAAVFGSVIGIVIGSIAGYFGGKAETLIMRLMDIWSSLPSILLCILISAALGSGFFNTVLALSVGNVPVGVRLIRGQILSERSKEYLEAAESINCSKFSIMFRHLLPNVVSPVIVDATMGIGMTITMAAALSYIGLGVQPPTPEWGAMLADARTHILNYPHLIMFPGLFIAFTVLAINLIGDGLRDAMDPKLRK</sequence>
<evidence type="ECO:0000256" key="5">
    <source>
        <dbReference type="ARBA" id="ARBA00022989"/>
    </source>
</evidence>
<evidence type="ECO:0000256" key="4">
    <source>
        <dbReference type="ARBA" id="ARBA00022692"/>
    </source>
</evidence>
<keyword evidence="2 7" id="KW-0813">Transport</keyword>
<dbReference type="InterPro" id="IPR025966">
    <property type="entry name" value="OppC_N"/>
</dbReference>
<keyword evidence="10" id="KW-1185">Reference proteome</keyword>
<keyword evidence="6 7" id="KW-0472">Membrane</keyword>
<dbReference type="Gene3D" id="1.10.3720.10">
    <property type="entry name" value="MetI-like"/>
    <property type="match status" value="1"/>
</dbReference>
<reference evidence="9 10" key="1">
    <citation type="submission" date="2021-06" db="EMBL/GenBank/DDBJ databases">
        <title>Description of novel taxa of the family Lachnospiraceae.</title>
        <authorList>
            <person name="Chaplin A.V."/>
            <person name="Sokolova S.R."/>
            <person name="Pikina A.P."/>
            <person name="Korzhanova M."/>
            <person name="Belova V."/>
            <person name="Korostin D."/>
            <person name="Efimov B.A."/>
        </authorList>
    </citation>
    <scope>NUCLEOTIDE SEQUENCE [LARGE SCALE GENOMIC DNA]</scope>
    <source>
        <strain evidence="9 10">ASD4241</strain>
    </source>
</reference>
<dbReference type="Pfam" id="PF00528">
    <property type="entry name" value="BPD_transp_1"/>
    <property type="match status" value="1"/>
</dbReference>
<feature type="transmembrane region" description="Helical" evidence="7">
    <location>
        <begin position="125"/>
        <end position="147"/>
    </location>
</feature>